<evidence type="ECO:0000313" key="2">
    <source>
        <dbReference type="Proteomes" id="UP000563523"/>
    </source>
</evidence>
<dbReference type="RefSeq" id="WP_176943092.1">
    <property type="nucleotide sequence ID" value="NZ_JABZEC010000006.1"/>
</dbReference>
<organism evidence="1 2">
    <name type="scientific">Bombilactobacillus apium</name>
    <dbReference type="NCBI Taxonomy" id="2675299"/>
    <lineage>
        <taxon>Bacteria</taxon>
        <taxon>Bacillati</taxon>
        <taxon>Bacillota</taxon>
        <taxon>Bacilli</taxon>
        <taxon>Lactobacillales</taxon>
        <taxon>Lactobacillaceae</taxon>
        <taxon>Bombilactobacillus</taxon>
    </lineage>
</organism>
<dbReference type="Proteomes" id="UP000563523">
    <property type="component" value="Unassembled WGS sequence"/>
</dbReference>
<dbReference type="Gene3D" id="3.90.180.10">
    <property type="entry name" value="Medium-chain alcohol dehydrogenases, catalytic domain"/>
    <property type="match status" value="1"/>
</dbReference>
<dbReference type="SUPFAM" id="SSF50129">
    <property type="entry name" value="GroES-like"/>
    <property type="match status" value="1"/>
</dbReference>
<comment type="caution">
    <text evidence="1">The sequence shown here is derived from an EMBL/GenBank/DDBJ whole genome shotgun (WGS) entry which is preliminary data.</text>
</comment>
<dbReference type="EMBL" id="JABZEC010000006">
    <property type="protein sequence ID" value="NVY96937.1"/>
    <property type="molecule type" value="Genomic_DNA"/>
</dbReference>
<accession>A0A850R7W1</accession>
<name>A0A850R7W1_9LACO</name>
<dbReference type="InterPro" id="IPR011032">
    <property type="entry name" value="GroES-like_sf"/>
</dbReference>
<proteinExistence type="predicted"/>
<protein>
    <submittedName>
        <fullName evidence="1">Uncharacterized protein</fullName>
    </submittedName>
</protein>
<keyword evidence="2" id="KW-1185">Reference proteome</keyword>
<gene>
    <name evidence="1" type="ORF">HU830_07210</name>
</gene>
<evidence type="ECO:0000313" key="1">
    <source>
        <dbReference type="EMBL" id="NVY96937.1"/>
    </source>
</evidence>
<sequence>MQALVQTSNDGRLSSIQLVNLPQQALAPLTVEVQVTTVPLLPYDLRQVQGELPGKTPRVLGYGAVGKVTKVGQFRNSGLLQQGVLVLNPRGTWQESLSTTIPPFLMIIPEGISDQ</sequence>
<reference evidence="1 2" key="1">
    <citation type="submission" date="2020-06" db="EMBL/GenBank/DDBJ databases">
        <authorList>
            <person name="Kang J."/>
        </authorList>
    </citation>
    <scope>NUCLEOTIDE SEQUENCE [LARGE SCALE GENOMIC DNA]</scope>
    <source>
        <strain evidence="1 2">DCY120</strain>
    </source>
</reference>
<dbReference type="AlphaFoldDB" id="A0A850R7W1"/>